<accession>A0A7X6DGA9</accession>
<evidence type="ECO:0000313" key="2">
    <source>
        <dbReference type="EMBL" id="NKE66627.1"/>
    </source>
</evidence>
<comment type="caution">
    <text evidence="2">The sequence shown here is derived from an EMBL/GenBank/DDBJ whole genome shotgun (WGS) entry which is preliminary data.</text>
</comment>
<evidence type="ECO:0000256" key="1">
    <source>
        <dbReference type="SAM" id="Phobius"/>
    </source>
</evidence>
<feature type="transmembrane region" description="Helical" evidence="1">
    <location>
        <begin position="62"/>
        <end position="78"/>
    </location>
</feature>
<dbReference type="EMBL" id="VTOX01000004">
    <property type="protein sequence ID" value="NKE66627.1"/>
    <property type="molecule type" value="Genomic_DNA"/>
</dbReference>
<name>A0A7X6DGA9_9BURK</name>
<reference evidence="2 3" key="1">
    <citation type="journal article" date="2020" name="Nature">
        <title>Bacterial chemolithoautotrophy via manganese oxidation.</title>
        <authorList>
            <person name="Yu H."/>
            <person name="Leadbetter J.R."/>
        </authorList>
    </citation>
    <scope>NUCLEOTIDE SEQUENCE [LARGE SCALE GENOMIC DNA]</scope>
    <source>
        <strain evidence="2 3">RBP-1</strain>
    </source>
</reference>
<feature type="transmembrane region" description="Helical" evidence="1">
    <location>
        <begin position="30"/>
        <end position="50"/>
    </location>
</feature>
<feature type="transmembrane region" description="Helical" evidence="1">
    <location>
        <begin position="84"/>
        <end position="103"/>
    </location>
</feature>
<dbReference type="Proteomes" id="UP000521868">
    <property type="component" value="Unassembled WGS sequence"/>
</dbReference>
<proteinExistence type="predicted"/>
<keyword evidence="3" id="KW-1185">Reference proteome</keyword>
<sequence>MIRFLPDNWREAVMRPLAMASPDGGVYVELIAPDFRFAFILLLVLAWAALARRGERRWSPPLVLAALTALAFVPWLATTGNGRYFMAFLLIAGPLCIGLLHLLPLTRAFRLTAAAGMVLCQAFLIHLIEPWGTWGHVTWGDGPAFQLQVPQDVASQPATYVTLSSISYSLIAPSFHPGSRWVNIANLHGAAQRTADIAQAVIDAPGPLYTIFPTLPGGQKGRHMDAELAVAIDGLLARQQLSLAEPDACRVIASPTMARLDVHRKSQAQQDAAAVHGFWLCPLARRANTQIAQSAAIPPATERVFEKLEQLCPRIFPPGGAVSLRIPAGAVRGYLDSDFKLYVLEDGRVWYKYFRALNPVLLGSVSDVMAPAFGMDCERVRGRSGLPWEREI</sequence>
<protein>
    <submittedName>
        <fullName evidence="2">Uncharacterized protein</fullName>
    </submittedName>
</protein>
<keyword evidence="1" id="KW-0472">Membrane</keyword>
<organism evidence="2 3">
    <name type="scientific">Ramlibacter lithotrophicus</name>
    <dbReference type="NCBI Taxonomy" id="2606681"/>
    <lineage>
        <taxon>Bacteria</taxon>
        <taxon>Pseudomonadati</taxon>
        <taxon>Pseudomonadota</taxon>
        <taxon>Betaproteobacteria</taxon>
        <taxon>Burkholderiales</taxon>
        <taxon>Comamonadaceae</taxon>
        <taxon>Ramlibacter</taxon>
    </lineage>
</organism>
<keyword evidence="1" id="KW-1133">Transmembrane helix</keyword>
<dbReference type="AlphaFoldDB" id="A0A7X6DGA9"/>
<evidence type="ECO:0000313" key="3">
    <source>
        <dbReference type="Proteomes" id="UP000521868"/>
    </source>
</evidence>
<gene>
    <name evidence="2" type="ORF">RAMLITH_12405</name>
</gene>
<feature type="transmembrane region" description="Helical" evidence="1">
    <location>
        <begin position="108"/>
        <end position="128"/>
    </location>
</feature>
<dbReference type="RefSeq" id="WP_168107761.1">
    <property type="nucleotide sequence ID" value="NZ_VTOX01000004.1"/>
</dbReference>
<keyword evidence="1" id="KW-0812">Transmembrane</keyword>